<accession>A0AAV8ZR83</accession>
<dbReference type="InterPro" id="IPR000560">
    <property type="entry name" value="His_Pase_clade-2"/>
</dbReference>
<sequence length="271" mass="31189">MQLVNAGLWPPEADQKWGPLNWQPIPIHYEPLEEDMLLLVRKPCAQYYIEREKVIQSDEVQKLFQHYEPLFKKLSEMTGENIIDFDGVQDVFSTLKAEEGFNLTLPGWTKEYYPEQMLKPTIFSFVLNAYNDKINRYKGGILLKKLISDWKSKVEGTISPKSRRAFLYGGHDATISNLMSALKVWDPQLPDYGITVLLELSRDTSTNEYGVEIYLRNSTSVPPYKMRIPGCDSFCPLEKLIKLTENVIPENWVEECKTNDVNYVVPPSSGP</sequence>
<dbReference type="AlphaFoldDB" id="A0AAV8ZR83"/>
<keyword evidence="3" id="KW-1185">Reference proteome</keyword>
<comment type="caution">
    <text evidence="2">The sequence shown here is derived from an EMBL/GenBank/DDBJ whole genome shotgun (WGS) entry which is preliminary data.</text>
</comment>
<dbReference type="Pfam" id="PF00328">
    <property type="entry name" value="His_Phos_2"/>
    <property type="match status" value="1"/>
</dbReference>
<dbReference type="SUPFAM" id="SSF53254">
    <property type="entry name" value="Phosphoglycerate mutase-like"/>
    <property type="match status" value="1"/>
</dbReference>
<reference evidence="2" key="1">
    <citation type="journal article" date="2023" name="Insect Mol. Biol.">
        <title>Genome sequencing provides insights into the evolution of gene families encoding plant cell wall-degrading enzymes in longhorned beetles.</title>
        <authorList>
            <person name="Shin N.R."/>
            <person name="Okamura Y."/>
            <person name="Kirsch R."/>
            <person name="Pauchet Y."/>
        </authorList>
    </citation>
    <scope>NUCLEOTIDE SEQUENCE</scope>
    <source>
        <strain evidence="2">RBIC_L_NR</strain>
    </source>
</reference>
<dbReference type="PANTHER" id="PTHR11567">
    <property type="entry name" value="ACID PHOSPHATASE-RELATED"/>
    <property type="match status" value="1"/>
</dbReference>
<gene>
    <name evidence="2" type="ORF">NQ314_003162</name>
</gene>
<name>A0AAV8ZR83_9CUCU</name>
<evidence type="ECO:0000313" key="2">
    <source>
        <dbReference type="EMBL" id="KAJ8967045.1"/>
    </source>
</evidence>
<dbReference type="PANTHER" id="PTHR11567:SF205">
    <property type="entry name" value="GH28721P-RELATED"/>
    <property type="match status" value="1"/>
</dbReference>
<organism evidence="2 3">
    <name type="scientific">Rhamnusium bicolor</name>
    <dbReference type="NCBI Taxonomy" id="1586634"/>
    <lineage>
        <taxon>Eukaryota</taxon>
        <taxon>Metazoa</taxon>
        <taxon>Ecdysozoa</taxon>
        <taxon>Arthropoda</taxon>
        <taxon>Hexapoda</taxon>
        <taxon>Insecta</taxon>
        <taxon>Pterygota</taxon>
        <taxon>Neoptera</taxon>
        <taxon>Endopterygota</taxon>
        <taxon>Coleoptera</taxon>
        <taxon>Polyphaga</taxon>
        <taxon>Cucujiformia</taxon>
        <taxon>Chrysomeloidea</taxon>
        <taxon>Cerambycidae</taxon>
        <taxon>Lepturinae</taxon>
        <taxon>Rhagiini</taxon>
        <taxon>Rhamnusium</taxon>
    </lineage>
</organism>
<proteinExistence type="inferred from homology"/>
<dbReference type="Proteomes" id="UP001162156">
    <property type="component" value="Unassembled WGS sequence"/>
</dbReference>
<dbReference type="InterPro" id="IPR050645">
    <property type="entry name" value="Histidine_acid_phosphatase"/>
</dbReference>
<evidence type="ECO:0000313" key="3">
    <source>
        <dbReference type="Proteomes" id="UP001162156"/>
    </source>
</evidence>
<dbReference type="EMBL" id="JANEYF010000904">
    <property type="protein sequence ID" value="KAJ8967045.1"/>
    <property type="molecule type" value="Genomic_DNA"/>
</dbReference>
<evidence type="ECO:0000256" key="1">
    <source>
        <dbReference type="ARBA" id="ARBA00005375"/>
    </source>
</evidence>
<dbReference type="InterPro" id="IPR029033">
    <property type="entry name" value="His_PPase_superfam"/>
</dbReference>
<dbReference type="Gene3D" id="3.40.50.1240">
    <property type="entry name" value="Phosphoglycerate mutase-like"/>
    <property type="match status" value="1"/>
</dbReference>
<comment type="similarity">
    <text evidence="1">Belongs to the histidine acid phosphatase family.</text>
</comment>
<dbReference type="GO" id="GO:0016791">
    <property type="term" value="F:phosphatase activity"/>
    <property type="evidence" value="ECO:0007669"/>
    <property type="project" value="TreeGrafter"/>
</dbReference>
<protein>
    <recommendedName>
        <fullName evidence="4">Prostatic acid phosphatase</fullName>
    </recommendedName>
</protein>
<evidence type="ECO:0008006" key="4">
    <source>
        <dbReference type="Google" id="ProtNLM"/>
    </source>
</evidence>